<dbReference type="InterPro" id="IPR004379">
    <property type="entry name" value="UDP-GALP_mutase"/>
</dbReference>
<dbReference type="SUPFAM" id="SSF51971">
    <property type="entry name" value="Nucleotide-binding domain"/>
    <property type="match status" value="1"/>
</dbReference>
<dbReference type="RefSeq" id="WP_249770959.1">
    <property type="nucleotide sequence ID" value="NZ_CP097332.1"/>
</dbReference>
<protein>
    <submittedName>
        <fullName evidence="7">UDP-galactopyranose mutase</fullName>
        <ecNumber evidence="7">5.4.99.9</ecNumber>
    </submittedName>
</protein>
<keyword evidence="3" id="KW-0285">Flavoprotein</keyword>
<dbReference type="InterPro" id="IPR015899">
    <property type="entry name" value="UDP-GalPyranose_mutase_C"/>
</dbReference>
<dbReference type="Pfam" id="PF13450">
    <property type="entry name" value="NAD_binding_8"/>
    <property type="match status" value="1"/>
</dbReference>
<reference evidence="7" key="1">
    <citation type="journal article" date="2018" name="Int. J. Syst. Evol. Microbiol.">
        <title>Jatrophihabitans telluris sp. nov., isolated from sediment soil of lava forest wetlands and the emended description of the genus Jatrophihabitans.</title>
        <authorList>
            <person name="Lee K.C."/>
            <person name="Suh M.K."/>
            <person name="Eom M.K."/>
            <person name="Kim K.K."/>
            <person name="Kim J.S."/>
            <person name="Kim D.S."/>
            <person name="Ko S.H."/>
            <person name="Shin Y.K."/>
            <person name="Lee J.S."/>
        </authorList>
    </citation>
    <scope>NUCLEOTIDE SEQUENCE</scope>
    <source>
        <strain evidence="7">N237</strain>
    </source>
</reference>
<gene>
    <name evidence="7" type="primary">glf</name>
    <name evidence="7" type="ORF">M6D93_16785</name>
</gene>
<sequence length="389" mass="43788">MTNYDWIVVGSGLSGVSFARTLAEAGAEVLIVERRDHIGGNVFDAPDAHGVLVQRYGAHIFHTGSRRIFNYLSQFTEWYRYEHRVLAAVATPAGEQLVPVPFNFTSLQRLWPDRADAVIRSLLEQFPAGARVPVSDLVTCPDPQVAELGEYVLDTIFRGYTAKQWGRPVETVDPSVLARVPVTLSHDDRYFRDEFQAIPRDGYTAMVQRMLTHPRLSVALESDGASELRRHPSARALWTGRVDAFFDYELGELPYRSLRFFNTSVDTWRALPTAVVNYPGQPPYTRVIDHSHFSPEIQAGTTLTYEFPQSYSRGMNEPFYPVATEDSAALFERYAERAAASGVLFAGRLGDFRYYDMHQAVGRALTLAESALEHRLDPHQLARQSRLAG</sequence>
<dbReference type="Proteomes" id="UP001056336">
    <property type="component" value="Chromosome"/>
</dbReference>
<dbReference type="SUPFAM" id="SSF54373">
    <property type="entry name" value="FAD-linked reductases, C-terminal domain"/>
    <property type="match status" value="1"/>
</dbReference>
<dbReference type="EC" id="5.4.99.9" evidence="7"/>
<proteinExistence type="inferred from homology"/>
<dbReference type="Gene3D" id="3.40.50.720">
    <property type="entry name" value="NAD(P)-binding Rossmann-like Domain"/>
    <property type="match status" value="3"/>
</dbReference>
<evidence type="ECO:0000313" key="7">
    <source>
        <dbReference type="EMBL" id="UQX87941.1"/>
    </source>
</evidence>
<comment type="similarity">
    <text evidence="2">Belongs to the UDP-galactopyranose/dTDP-fucopyranose mutase family.</text>
</comment>
<keyword evidence="5 7" id="KW-0413">Isomerase</keyword>
<dbReference type="EMBL" id="CP097332">
    <property type="protein sequence ID" value="UQX87941.1"/>
    <property type="molecule type" value="Genomic_DNA"/>
</dbReference>
<comment type="cofactor">
    <cofactor evidence="1">
        <name>FAD</name>
        <dbReference type="ChEBI" id="CHEBI:57692"/>
    </cofactor>
</comment>
<evidence type="ECO:0000256" key="2">
    <source>
        <dbReference type="ARBA" id="ARBA00009321"/>
    </source>
</evidence>
<feature type="domain" description="UDP-galactopyranose mutase C-terminal" evidence="6">
    <location>
        <begin position="156"/>
        <end position="354"/>
    </location>
</feature>
<evidence type="ECO:0000256" key="1">
    <source>
        <dbReference type="ARBA" id="ARBA00001974"/>
    </source>
</evidence>
<evidence type="ECO:0000313" key="8">
    <source>
        <dbReference type="Proteomes" id="UP001056336"/>
    </source>
</evidence>
<dbReference type="GO" id="GO:0008767">
    <property type="term" value="F:UDP-galactopyranose mutase activity"/>
    <property type="evidence" value="ECO:0007669"/>
    <property type="project" value="UniProtKB-EC"/>
</dbReference>
<keyword evidence="8" id="KW-1185">Reference proteome</keyword>
<dbReference type="Pfam" id="PF03275">
    <property type="entry name" value="GLF"/>
    <property type="match status" value="1"/>
</dbReference>
<dbReference type="NCBIfam" id="TIGR00031">
    <property type="entry name" value="UDP-GALP_mutase"/>
    <property type="match status" value="1"/>
</dbReference>
<evidence type="ECO:0000256" key="4">
    <source>
        <dbReference type="ARBA" id="ARBA00022827"/>
    </source>
</evidence>
<evidence type="ECO:0000259" key="6">
    <source>
        <dbReference type="Pfam" id="PF03275"/>
    </source>
</evidence>
<dbReference type="PANTHER" id="PTHR21197">
    <property type="entry name" value="UDP-GALACTOPYRANOSE MUTASE"/>
    <property type="match status" value="1"/>
</dbReference>
<reference evidence="7" key="2">
    <citation type="submission" date="2022-05" db="EMBL/GenBank/DDBJ databases">
        <authorList>
            <person name="Kim J.-S."/>
            <person name="Lee K."/>
            <person name="Suh M."/>
            <person name="Eom M."/>
            <person name="Kim J.-S."/>
            <person name="Kim D.-S."/>
            <person name="Ko S.-H."/>
            <person name="Shin Y."/>
            <person name="Lee J.-S."/>
        </authorList>
    </citation>
    <scope>NUCLEOTIDE SEQUENCE</scope>
    <source>
        <strain evidence="7">N237</strain>
    </source>
</reference>
<organism evidence="7 8">
    <name type="scientific">Jatrophihabitans telluris</name>
    <dbReference type="NCBI Taxonomy" id="2038343"/>
    <lineage>
        <taxon>Bacteria</taxon>
        <taxon>Bacillati</taxon>
        <taxon>Actinomycetota</taxon>
        <taxon>Actinomycetes</taxon>
        <taxon>Jatrophihabitantales</taxon>
        <taxon>Jatrophihabitantaceae</taxon>
        <taxon>Jatrophihabitans</taxon>
    </lineage>
</organism>
<dbReference type="PANTHER" id="PTHR21197:SF0">
    <property type="entry name" value="UDP-GALACTOPYRANOSE MUTASE"/>
    <property type="match status" value="1"/>
</dbReference>
<keyword evidence="4" id="KW-0274">FAD</keyword>
<name>A0ABY4QWC2_9ACTN</name>
<evidence type="ECO:0000256" key="5">
    <source>
        <dbReference type="ARBA" id="ARBA00023235"/>
    </source>
</evidence>
<evidence type="ECO:0000256" key="3">
    <source>
        <dbReference type="ARBA" id="ARBA00022630"/>
    </source>
</evidence>
<accession>A0ABY4QWC2</accession>